<feature type="compositionally biased region" description="Low complexity" evidence="4">
    <location>
        <begin position="18"/>
        <end position="29"/>
    </location>
</feature>
<dbReference type="InterPro" id="IPR015943">
    <property type="entry name" value="WD40/YVTN_repeat-like_dom_sf"/>
</dbReference>
<feature type="repeat" description="WD" evidence="3">
    <location>
        <begin position="353"/>
        <end position="392"/>
    </location>
</feature>
<dbReference type="Pfam" id="PF12937">
    <property type="entry name" value="F-box-like"/>
    <property type="match status" value="1"/>
</dbReference>
<gene>
    <name evidence="6" type="ORF">O0I10_013042</name>
</gene>
<evidence type="ECO:0000256" key="4">
    <source>
        <dbReference type="SAM" id="MobiDB-lite"/>
    </source>
</evidence>
<feature type="domain" description="F-box" evidence="5">
    <location>
        <begin position="118"/>
        <end position="165"/>
    </location>
</feature>
<keyword evidence="7" id="KW-1185">Reference proteome</keyword>
<evidence type="ECO:0000256" key="2">
    <source>
        <dbReference type="ARBA" id="ARBA00022737"/>
    </source>
</evidence>
<dbReference type="RefSeq" id="XP_058336330.1">
    <property type="nucleotide sequence ID" value="XM_058492903.1"/>
</dbReference>
<feature type="region of interest" description="Disordered" evidence="4">
    <location>
        <begin position="1"/>
        <end position="43"/>
    </location>
</feature>
<accession>A0AAD7UQS8</accession>
<name>A0AAD7UQS8_9FUNG</name>
<dbReference type="SMART" id="SM00320">
    <property type="entry name" value="WD40"/>
    <property type="match status" value="7"/>
</dbReference>
<evidence type="ECO:0000313" key="6">
    <source>
        <dbReference type="EMBL" id="KAJ8651415.1"/>
    </source>
</evidence>
<protein>
    <recommendedName>
        <fullName evidence="5">F-box domain-containing protein</fullName>
    </recommendedName>
</protein>
<feature type="repeat" description="WD" evidence="3">
    <location>
        <begin position="393"/>
        <end position="432"/>
    </location>
</feature>
<dbReference type="PROSITE" id="PS50294">
    <property type="entry name" value="WD_REPEATS_REGION"/>
    <property type="match status" value="6"/>
</dbReference>
<dbReference type="PANTHER" id="PTHR22847">
    <property type="entry name" value="WD40 REPEAT PROTEIN"/>
    <property type="match status" value="1"/>
</dbReference>
<evidence type="ECO:0000256" key="1">
    <source>
        <dbReference type="ARBA" id="ARBA00022574"/>
    </source>
</evidence>
<comment type="caution">
    <text evidence="6">The sequence shown here is derived from an EMBL/GenBank/DDBJ whole genome shotgun (WGS) entry which is preliminary data.</text>
</comment>
<dbReference type="InterPro" id="IPR001680">
    <property type="entry name" value="WD40_rpt"/>
</dbReference>
<dbReference type="PANTHER" id="PTHR22847:SF732">
    <property type="entry name" value="F-BOX DOMAIN-CONTAINING PROTEIN"/>
    <property type="match status" value="1"/>
</dbReference>
<keyword evidence="2" id="KW-0677">Repeat</keyword>
<proteinExistence type="predicted"/>
<feature type="repeat" description="WD" evidence="3">
    <location>
        <begin position="476"/>
        <end position="515"/>
    </location>
</feature>
<dbReference type="InterPro" id="IPR020472">
    <property type="entry name" value="WD40_PAC1"/>
</dbReference>
<dbReference type="PRINTS" id="PR00320">
    <property type="entry name" value="GPROTEINBRPT"/>
</dbReference>
<dbReference type="Gene3D" id="2.130.10.10">
    <property type="entry name" value="YVTN repeat-like/Quinoprotein amine dehydrogenase"/>
    <property type="match status" value="1"/>
</dbReference>
<sequence>MSLCTATEDDLSPPATPPSSSSSTSTTTSHDNDHHRCSSPPHHPRLYTSYVDLSMGGSPQKLMSRMDTSRLEYIWSVKDTFTQLNNKQQQLLLSELLLCCDNQLLAFVHSLIAPKLKIDFLRQLPIELSLHILQYINDPYTLTRASQVSVFWNMLLKDESIWKRMCQRHLELQRRRQMSPHSTLPQLPISKATTALSIRSFRHYYKRLYTIDGAWNKGGGKLTACPNNIQSSLVTSLQVQDPFIVVGCDNHRIEVFDSISGNHVRTLTGHEGGVWALQFVKVSEQETILVSGGCDRELRVWELNSGTLRHVLRGHSSTIRCLKMRDAQVAVTGSRDATLRIWDVQRGTLKHLCVGHQASVRCIDIHDNRVASGSYDHTARLWDMDTGECLQTFTGHHSQIYAVVFDGTRVMTGSLDSTIRVWSASSGHCLATLQGHTSLVGHLQLLPSDPSLLVSGGSDGCLRVWDLDRYECRHRISAHDNSVTCLQFDDRRILSGGSDGRVKLWDLETGTLVRTFTKPARTVWKLQFNDTKAVVVMQRSRATNRQTTAIELHDFDILK</sequence>
<dbReference type="AlphaFoldDB" id="A0AAD7UQS8"/>
<dbReference type="InterPro" id="IPR019775">
    <property type="entry name" value="WD40_repeat_CS"/>
</dbReference>
<organism evidence="6 7">
    <name type="scientific">Lichtheimia ornata</name>
    <dbReference type="NCBI Taxonomy" id="688661"/>
    <lineage>
        <taxon>Eukaryota</taxon>
        <taxon>Fungi</taxon>
        <taxon>Fungi incertae sedis</taxon>
        <taxon>Mucoromycota</taxon>
        <taxon>Mucoromycotina</taxon>
        <taxon>Mucoromycetes</taxon>
        <taxon>Mucorales</taxon>
        <taxon>Lichtheimiaceae</taxon>
        <taxon>Lichtheimia</taxon>
    </lineage>
</organism>
<dbReference type="SUPFAM" id="SSF50978">
    <property type="entry name" value="WD40 repeat-like"/>
    <property type="match status" value="1"/>
</dbReference>
<dbReference type="PROSITE" id="PS00678">
    <property type="entry name" value="WD_REPEATS_1"/>
    <property type="match status" value="5"/>
</dbReference>
<dbReference type="Pfam" id="PF00400">
    <property type="entry name" value="WD40"/>
    <property type="match status" value="6"/>
</dbReference>
<reference evidence="6 7" key="1">
    <citation type="submission" date="2023-03" db="EMBL/GenBank/DDBJ databases">
        <title>Genome sequence of Lichtheimia ornata CBS 291.66.</title>
        <authorList>
            <person name="Mohabir J.T."/>
            <person name="Shea T.P."/>
            <person name="Kurbessoian T."/>
            <person name="Berby B."/>
            <person name="Fontaine J."/>
            <person name="Livny J."/>
            <person name="Gnirke A."/>
            <person name="Stajich J.E."/>
            <person name="Cuomo C.A."/>
        </authorList>
    </citation>
    <scope>NUCLEOTIDE SEQUENCE [LARGE SCALE GENOMIC DNA]</scope>
    <source>
        <strain evidence="6">CBS 291.66</strain>
    </source>
</reference>
<dbReference type="PROSITE" id="PS50082">
    <property type="entry name" value="WD_REPEATS_2"/>
    <property type="match status" value="6"/>
</dbReference>
<dbReference type="SMART" id="SM00256">
    <property type="entry name" value="FBOX"/>
    <property type="match status" value="1"/>
</dbReference>
<feature type="repeat" description="WD" evidence="3">
    <location>
        <begin position="312"/>
        <end position="352"/>
    </location>
</feature>
<feature type="repeat" description="WD" evidence="3">
    <location>
        <begin position="267"/>
        <end position="311"/>
    </location>
</feature>
<evidence type="ECO:0000256" key="3">
    <source>
        <dbReference type="PROSITE-ProRule" id="PRU00221"/>
    </source>
</evidence>
<dbReference type="PROSITE" id="PS50181">
    <property type="entry name" value="FBOX"/>
    <property type="match status" value="1"/>
</dbReference>
<dbReference type="InterPro" id="IPR036047">
    <property type="entry name" value="F-box-like_dom_sf"/>
</dbReference>
<dbReference type="EMBL" id="JARTCD010000212">
    <property type="protein sequence ID" value="KAJ8651415.1"/>
    <property type="molecule type" value="Genomic_DNA"/>
</dbReference>
<feature type="repeat" description="WD" evidence="3">
    <location>
        <begin position="433"/>
        <end position="475"/>
    </location>
</feature>
<dbReference type="CDD" id="cd00200">
    <property type="entry name" value="WD40"/>
    <property type="match status" value="1"/>
</dbReference>
<evidence type="ECO:0000259" key="5">
    <source>
        <dbReference type="PROSITE" id="PS50181"/>
    </source>
</evidence>
<dbReference type="InterPro" id="IPR036322">
    <property type="entry name" value="WD40_repeat_dom_sf"/>
</dbReference>
<evidence type="ECO:0000313" key="7">
    <source>
        <dbReference type="Proteomes" id="UP001234581"/>
    </source>
</evidence>
<dbReference type="InterPro" id="IPR001810">
    <property type="entry name" value="F-box_dom"/>
</dbReference>
<keyword evidence="1 3" id="KW-0853">WD repeat</keyword>
<dbReference type="GeneID" id="83220354"/>
<dbReference type="Proteomes" id="UP001234581">
    <property type="component" value="Unassembled WGS sequence"/>
</dbReference>
<dbReference type="SUPFAM" id="SSF81383">
    <property type="entry name" value="F-box domain"/>
    <property type="match status" value="1"/>
</dbReference>
<dbReference type="Gene3D" id="1.20.1280.50">
    <property type="match status" value="1"/>
</dbReference>